<dbReference type="AlphaFoldDB" id="A0A368KQD9"/>
<dbReference type="Gene3D" id="3.40.50.300">
    <property type="entry name" value="P-loop containing nucleotide triphosphate hydrolases"/>
    <property type="match status" value="1"/>
</dbReference>
<proteinExistence type="predicted"/>
<dbReference type="PANTHER" id="PTHR42939:SF1">
    <property type="entry name" value="ABC TRANSPORTER ATP-BINDING PROTEIN ALBC-RELATED"/>
    <property type="match status" value="1"/>
</dbReference>
<dbReference type="OrthoDB" id="9795548at2"/>
<evidence type="ECO:0000256" key="1">
    <source>
        <dbReference type="ARBA" id="ARBA00022448"/>
    </source>
</evidence>
<evidence type="ECO:0000313" key="5">
    <source>
        <dbReference type="EMBL" id="RCS48310.1"/>
    </source>
</evidence>
<evidence type="ECO:0000256" key="3">
    <source>
        <dbReference type="ARBA" id="ARBA00022840"/>
    </source>
</evidence>
<dbReference type="InterPro" id="IPR027417">
    <property type="entry name" value="P-loop_NTPase"/>
</dbReference>
<keyword evidence="2" id="KW-0547">Nucleotide-binding</keyword>
<dbReference type="CDD" id="cd03230">
    <property type="entry name" value="ABC_DR_subfamily_A"/>
    <property type="match status" value="1"/>
</dbReference>
<dbReference type="Proteomes" id="UP000253562">
    <property type="component" value="Unassembled WGS sequence"/>
</dbReference>
<protein>
    <submittedName>
        <fullName evidence="5">ABC transporter ATP-binding protein</fullName>
    </submittedName>
</protein>
<sequence length="307" mass="33606">MSEPAIELDKLAKSFGANQVLHDVSLSIPPGQTFALLGRNGAGKTTTIRILLGLIAASSGQAWVKGIDPAKHPLHVRGQVGYLGEDQTMYPWMTPVELCRFLSAFYPTWDAAWANELLSRFEIPPHARIGRLSKGQGVKLGLIAALAHRPSVVILDDPAMGLDPVARKEFNRHLVEHLQAEGTTVLYSSHLLDEVEAVADSVAILDQGRIVRTAATDALRDDVKQLVLPWDALAKAPQPACLLDLRRHEDRAVLVIDQAEHYLAQLAAVQIEPQVIDLRLDDIFEAFVIGRTEGWPEQPRAAEAVSV</sequence>
<dbReference type="Pfam" id="PF00005">
    <property type="entry name" value="ABC_tran"/>
    <property type="match status" value="1"/>
</dbReference>
<dbReference type="InterPro" id="IPR003593">
    <property type="entry name" value="AAA+_ATPase"/>
</dbReference>
<keyword evidence="3 5" id="KW-0067">ATP-binding</keyword>
<feature type="domain" description="ABC transporter" evidence="4">
    <location>
        <begin position="6"/>
        <end position="232"/>
    </location>
</feature>
<dbReference type="SUPFAM" id="SSF52540">
    <property type="entry name" value="P-loop containing nucleoside triphosphate hydrolases"/>
    <property type="match status" value="1"/>
</dbReference>
<dbReference type="GO" id="GO:0005524">
    <property type="term" value="F:ATP binding"/>
    <property type="evidence" value="ECO:0007669"/>
    <property type="project" value="UniProtKB-KW"/>
</dbReference>
<dbReference type="InterPro" id="IPR051782">
    <property type="entry name" value="ABC_Transporter_VariousFunc"/>
</dbReference>
<dbReference type="RefSeq" id="WP_114369239.1">
    <property type="nucleotide sequence ID" value="NZ_QPEX01000025.1"/>
</dbReference>
<evidence type="ECO:0000313" key="6">
    <source>
        <dbReference type="Proteomes" id="UP000253562"/>
    </source>
</evidence>
<evidence type="ECO:0000259" key="4">
    <source>
        <dbReference type="PROSITE" id="PS50893"/>
    </source>
</evidence>
<dbReference type="GO" id="GO:0016887">
    <property type="term" value="F:ATP hydrolysis activity"/>
    <property type="evidence" value="ECO:0007669"/>
    <property type="project" value="InterPro"/>
</dbReference>
<keyword evidence="1" id="KW-0813">Transport</keyword>
<dbReference type="SMART" id="SM00382">
    <property type="entry name" value="AAA"/>
    <property type="match status" value="1"/>
</dbReference>
<accession>A0A368KQD9</accession>
<reference evidence="5 6" key="1">
    <citation type="submission" date="2018-07" db="EMBL/GenBank/DDBJ databases">
        <title>Comparative genomes isolates from brazilian mangrove.</title>
        <authorList>
            <person name="De Araujo J.E."/>
            <person name="Taketani R.G."/>
            <person name="Silva M.C.P."/>
            <person name="Lourenco M.V."/>
            <person name="Oliveira V.M."/>
            <person name="Andreote F.D."/>
        </authorList>
    </citation>
    <scope>NUCLEOTIDE SEQUENCE [LARGE SCALE GENOMIC DNA]</scope>
    <source>
        <strain evidence="5 6">HEX PRIS-MGV</strain>
    </source>
</reference>
<evidence type="ECO:0000256" key="2">
    <source>
        <dbReference type="ARBA" id="ARBA00022741"/>
    </source>
</evidence>
<comment type="caution">
    <text evidence="5">The sequence shown here is derived from an EMBL/GenBank/DDBJ whole genome shotgun (WGS) entry which is preliminary data.</text>
</comment>
<dbReference type="PANTHER" id="PTHR42939">
    <property type="entry name" value="ABC TRANSPORTER ATP-BINDING PROTEIN ALBC-RELATED"/>
    <property type="match status" value="1"/>
</dbReference>
<dbReference type="InterPro" id="IPR003439">
    <property type="entry name" value="ABC_transporter-like_ATP-bd"/>
</dbReference>
<organism evidence="5 6">
    <name type="scientific">Bremerella cremea</name>
    <dbReference type="NCBI Taxonomy" id="1031537"/>
    <lineage>
        <taxon>Bacteria</taxon>
        <taxon>Pseudomonadati</taxon>
        <taxon>Planctomycetota</taxon>
        <taxon>Planctomycetia</taxon>
        <taxon>Pirellulales</taxon>
        <taxon>Pirellulaceae</taxon>
        <taxon>Bremerella</taxon>
    </lineage>
</organism>
<dbReference type="EMBL" id="QPEX01000025">
    <property type="protein sequence ID" value="RCS48310.1"/>
    <property type="molecule type" value="Genomic_DNA"/>
</dbReference>
<dbReference type="PROSITE" id="PS50893">
    <property type="entry name" value="ABC_TRANSPORTER_2"/>
    <property type="match status" value="1"/>
</dbReference>
<gene>
    <name evidence="5" type="ORF">DTL42_13375</name>
</gene>
<name>A0A368KQD9_9BACT</name>